<evidence type="ECO:0000256" key="1">
    <source>
        <dbReference type="SAM" id="MobiDB-lite"/>
    </source>
</evidence>
<dbReference type="AlphaFoldDB" id="A0A427B0F6"/>
<protein>
    <submittedName>
        <fullName evidence="2">Uncharacterized protein</fullName>
    </submittedName>
</protein>
<comment type="caution">
    <text evidence="2">The sequence shown here is derived from an EMBL/GenBank/DDBJ whole genome shotgun (WGS) entry which is preliminary data.</text>
</comment>
<dbReference type="EMBL" id="AMZH03000776">
    <property type="protein sequence ID" value="RRT82012.1"/>
    <property type="molecule type" value="Genomic_DNA"/>
</dbReference>
<name>A0A427B0F6_ENSVE</name>
<sequence length="234" mass="25599">MGLCNSNPRDRNIGILENLLPLLEQTQKKQLGHQIRSPTRSNLPNSPTSATKRHMSEPAVLAFLSLTQQVQTLTDIMQAITPLLPQLTQSVTPMQQLALEPQTTPLLHEVQPISLCLTFQGSPQSRRTRDPTLHLLTVELDKVQRSPHDGPDELFPGIAGASTMGRDGSSVPLLWHVVSFSTTLSRTSRASARSPLLTGEPDPSLSNLARPPSPRQCPLEPLLDLHCSQGSKLQ</sequence>
<dbReference type="Proteomes" id="UP000287651">
    <property type="component" value="Unassembled WGS sequence"/>
</dbReference>
<organism evidence="2 3">
    <name type="scientific">Ensete ventricosum</name>
    <name type="common">Abyssinian banana</name>
    <name type="synonym">Musa ensete</name>
    <dbReference type="NCBI Taxonomy" id="4639"/>
    <lineage>
        <taxon>Eukaryota</taxon>
        <taxon>Viridiplantae</taxon>
        <taxon>Streptophyta</taxon>
        <taxon>Embryophyta</taxon>
        <taxon>Tracheophyta</taxon>
        <taxon>Spermatophyta</taxon>
        <taxon>Magnoliopsida</taxon>
        <taxon>Liliopsida</taxon>
        <taxon>Zingiberales</taxon>
        <taxon>Musaceae</taxon>
        <taxon>Ensete</taxon>
    </lineage>
</organism>
<feature type="region of interest" description="Disordered" evidence="1">
    <location>
        <begin position="188"/>
        <end position="221"/>
    </location>
</feature>
<accession>A0A427B0F6</accession>
<feature type="compositionally biased region" description="Low complexity" evidence="1">
    <location>
        <begin position="188"/>
        <end position="197"/>
    </location>
</feature>
<proteinExistence type="predicted"/>
<evidence type="ECO:0000313" key="2">
    <source>
        <dbReference type="EMBL" id="RRT82012.1"/>
    </source>
</evidence>
<reference evidence="2 3" key="1">
    <citation type="journal article" date="2014" name="Agronomy (Basel)">
        <title>A Draft Genome Sequence for Ensete ventricosum, the Drought-Tolerant Tree Against Hunger.</title>
        <authorList>
            <person name="Harrison J."/>
            <person name="Moore K.A."/>
            <person name="Paszkiewicz K."/>
            <person name="Jones T."/>
            <person name="Grant M."/>
            <person name="Ambacheew D."/>
            <person name="Muzemil S."/>
            <person name="Studholme D.J."/>
        </authorList>
    </citation>
    <scope>NUCLEOTIDE SEQUENCE [LARGE SCALE GENOMIC DNA]</scope>
</reference>
<gene>
    <name evidence="2" type="ORF">B296_00016423</name>
</gene>
<feature type="compositionally biased region" description="Polar residues" evidence="1">
    <location>
        <begin position="36"/>
        <end position="50"/>
    </location>
</feature>
<evidence type="ECO:0000313" key="3">
    <source>
        <dbReference type="Proteomes" id="UP000287651"/>
    </source>
</evidence>
<feature type="region of interest" description="Disordered" evidence="1">
    <location>
        <begin position="28"/>
        <end position="52"/>
    </location>
</feature>